<feature type="compositionally biased region" description="Basic and acidic residues" evidence="11">
    <location>
        <begin position="412"/>
        <end position="429"/>
    </location>
</feature>
<organism evidence="13 14">
    <name type="scientific">Zygosaccharomyces mellis</name>
    <dbReference type="NCBI Taxonomy" id="42258"/>
    <lineage>
        <taxon>Eukaryota</taxon>
        <taxon>Fungi</taxon>
        <taxon>Dikarya</taxon>
        <taxon>Ascomycota</taxon>
        <taxon>Saccharomycotina</taxon>
        <taxon>Saccharomycetes</taxon>
        <taxon>Saccharomycetales</taxon>
        <taxon>Saccharomycetaceae</taxon>
        <taxon>Zygosaccharomyces</taxon>
    </lineage>
</organism>
<gene>
    <name evidence="13" type="primary">YEL1</name>
    <name evidence="13" type="ORF">ZYGM_003940</name>
</gene>
<comment type="subcellular location">
    <subcellularLocation>
        <location evidence="2">Bud neck</location>
    </subcellularLocation>
    <subcellularLocation>
        <location evidence="8">Bud tip</location>
    </subcellularLocation>
    <subcellularLocation>
        <location evidence="1">Cell membrane</location>
        <topology evidence="1">Peripheral membrane protein</topology>
    </subcellularLocation>
    <subcellularLocation>
        <location evidence="3">Cytoplasm</location>
    </subcellularLocation>
</comment>
<evidence type="ECO:0000256" key="6">
    <source>
        <dbReference type="ARBA" id="ARBA00022658"/>
    </source>
</evidence>
<evidence type="ECO:0000313" key="14">
    <source>
        <dbReference type="Proteomes" id="UP000301737"/>
    </source>
</evidence>
<dbReference type="SUPFAM" id="SSF48425">
    <property type="entry name" value="Sec7 domain"/>
    <property type="match status" value="1"/>
</dbReference>
<dbReference type="GO" id="GO:0005737">
    <property type="term" value="C:cytoplasm"/>
    <property type="evidence" value="ECO:0007669"/>
    <property type="project" value="UniProtKB-SubCell"/>
</dbReference>
<dbReference type="EMBL" id="BIMX01000001">
    <property type="protein sequence ID" value="GCE97136.1"/>
    <property type="molecule type" value="Genomic_DNA"/>
</dbReference>
<evidence type="ECO:0000256" key="8">
    <source>
        <dbReference type="ARBA" id="ARBA00037853"/>
    </source>
</evidence>
<keyword evidence="6" id="KW-0344">Guanine-nucleotide releasing factor</keyword>
<feature type="compositionally biased region" description="Basic and acidic residues" evidence="11">
    <location>
        <begin position="179"/>
        <end position="211"/>
    </location>
</feature>
<evidence type="ECO:0000256" key="9">
    <source>
        <dbReference type="ARBA" id="ARBA00038404"/>
    </source>
</evidence>
<feature type="compositionally biased region" description="Polar residues" evidence="11">
    <location>
        <begin position="437"/>
        <end position="450"/>
    </location>
</feature>
<sequence>MNNIPPKSIENSSTLQGVSGNFEKDEEKEEDSLSDISSLPPLTQVATTSPRMIVSPKMQNIHLIIQNEDSDSNESNGRHEDWSEDLGLAIQNKSLRNEEDVEKPFGTGTRRQTMLWTERQIEGDIASQSKVGFGAEELTNSKESHAKAIAQTEIDKPSKDKMEGKVENADKTVLPPRTVEGKDEVAKEKAERERESRTEGKKLPIEEDASKKATQATLEKDDTEGVATPSSESIFKEDKAAQNIAIKIIQGIYDKINYTEYANFLGAKENHSILRKFIILLEPLPNSLVLSLYKLVTRIYFIAEAQAIDRILEELSIRWTITNPNTHWGPHYNLCHIVLFSLLILNSDLHNAENNQPKFSREEFTDNTLFAVEKESAKMNFDLSEHELDIREELGVYYDALKYMSLPLLRSDDNKRNGKNSRDSGDAKIRLRRRNSKISMKSQVNNGTENSSSDDDSSIISSSSQSAKREPHYTSNWKFHNNKPLPRLYRREPLDEIYVVSNGTSWCMDSGIKINERDLASSSNDRSTIQRTTRPRIPSAAGGVLRWITRSKSKSLLHGNKSPVAFFDGNTKWVNVRCRVYEGRLYVFKHYPTNGGPQNSTQDLSEIKKASDVYFVCSLYESLATLVQENVVVNNSNTPSRNGNLGQRGNFTVTIPAALHRDNTLLEFQTFNVEEAQRFVQCINFWAARLTPVPTAQFEVVSNEENGWSPQVLSSSLPSGILENINLTVWKPLLSISHLYSEQENSPEETNITEKMEFLKSFAEYLQRTIDSHNAVKPSMILVWQRTSNFERAMDNWNKKYLYLNELNERTSAYLNALQLARKST</sequence>
<comment type="similarity">
    <text evidence="9">Belongs to the YEL1 family.</text>
</comment>
<dbReference type="PROSITE" id="PS50890">
    <property type="entry name" value="PUA"/>
    <property type="match status" value="1"/>
</dbReference>
<feature type="compositionally biased region" description="Basic and acidic residues" evidence="11">
    <location>
        <begin position="155"/>
        <end position="170"/>
    </location>
</feature>
<dbReference type="InterPro" id="IPR035999">
    <property type="entry name" value="Sec7_dom_sf"/>
</dbReference>
<protein>
    <recommendedName>
        <fullName evidence="10">Guanine-nucleotide exchange factor YEL1</fullName>
    </recommendedName>
</protein>
<accession>A0A4C2E118</accession>
<dbReference type="InterPro" id="IPR023394">
    <property type="entry name" value="Sec7_C_sf"/>
</dbReference>
<evidence type="ECO:0000256" key="5">
    <source>
        <dbReference type="ARBA" id="ARBA00022490"/>
    </source>
</evidence>
<dbReference type="InterPro" id="IPR056468">
    <property type="entry name" value="PH_GEF_YEL1"/>
</dbReference>
<feature type="region of interest" description="Disordered" evidence="11">
    <location>
        <begin position="155"/>
        <end position="232"/>
    </location>
</feature>
<evidence type="ECO:0000256" key="3">
    <source>
        <dbReference type="ARBA" id="ARBA00004496"/>
    </source>
</evidence>
<dbReference type="PROSITE" id="PS50190">
    <property type="entry name" value="SEC7"/>
    <property type="match status" value="1"/>
</dbReference>
<keyword evidence="5" id="KW-0963">Cytoplasm</keyword>
<evidence type="ECO:0000259" key="12">
    <source>
        <dbReference type="PROSITE" id="PS50190"/>
    </source>
</evidence>
<dbReference type="AlphaFoldDB" id="A0A4C2E118"/>
<evidence type="ECO:0000256" key="10">
    <source>
        <dbReference type="ARBA" id="ARBA00040041"/>
    </source>
</evidence>
<evidence type="ECO:0000256" key="7">
    <source>
        <dbReference type="ARBA" id="ARBA00023136"/>
    </source>
</evidence>
<dbReference type="OrthoDB" id="2157641at2759"/>
<dbReference type="SMART" id="SM00222">
    <property type="entry name" value="Sec7"/>
    <property type="match status" value="1"/>
</dbReference>
<dbReference type="Pfam" id="PF01369">
    <property type="entry name" value="Sec7"/>
    <property type="match status" value="1"/>
</dbReference>
<evidence type="ECO:0000313" key="13">
    <source>
        <dbReference type="EMBL" id="GCE97136.1"/>
    </source>
</evidence>
<proteinExistence type="inferred from homology"/>
<keyword evidence="14" id="KW-1185">Reference proteome</keyword>
<dbReference type="Pfam" id="PF23633">
    <property type="entry name" value="PH_GEF_YEL1"/>
    <property type="match status" value="1"/>
</dbReference>
<feature type="region of interest" description="Disordered" evidence="11">
    <location>
        <begin position="412"/>
        <end position="477"/>
    </location>
</feature>
<comment type="caution">
    <text evidence="13">The sequence shown here is derived from an EMBL/GenBank/DDBJ whole genome shotgun (WGS) entry which is preliminary data.</text>
</comment>
<dbReference type="GO" id="GO:0032012">
    <property type="term" value="P:regulation of ARF protein signal transduction"/>
    <property type="evidence" value="ECO:0007669"/>
    <property type="project" value="InterPro"/>
</dbReference>
<dbReference type="GO" id="GO:0005934">
    <property type="term" value="C:cellular bud tip"/>
    <property type="evidence" value="ECO:0007669"/>
    <property type="project" value="UniProtKB-SubCell"/>
</dbReference>
<feature type="region of interest" description="Disordered" evidence="11">
    <location>
        <begin position="1"/>
        <end position="113"/>
    </location>
</feature>
<keyword evidence="4" id="KW-1003">Cell membrane</keyword>
<dbReference type="Gene3D" id="1.10.1000.11">
    <property type="entry name" value="Arf Nucleotide-binding Site Opener,domain 2"/>
    <property type="match status" value="1"/>
</dbReference>
<dbReference type="GO" id="GO:0005935">
    <property type="term" value="C:cellular bud neck"/>
    <property type="evidence" value="ECO:0007669"/>
    <property type="project" value="UniProtKB-SubCell"/>
</dbReference>
<feature type="compositionally biased region" description="Polar residues" evidence="11">
    <location>
        <begin position="1"/>
        <end position="19"/>
    </location>
</feature>
<dbReference type="GO" id="GO:0005085">
    <property type="term" value="F:guanyl-nucleotide exchange factor activity"/>
    <property type="evidence" value="ECO:0007669"/>
    <property type="project" value="UniProtKB-KW"/>
</dbReference>
<feature type="domain" description="SEC7" evidence="12">
    <location>
        <begin position="194"/>
        <end position="404"/>
    </location>
</feature>
<reference evidence="13 14" key="1">
    <citation type="submission" date="2019-01" db="EMBL/GenBank/DDBJ databases">
        <title>Draft Genome Sequencing of Zygosaccharomyces mellis Ca-7.</title>
        <authorList>
            <person name="Shiwa Y."/>
            <person name="Kanesaki Y."/>
            <person name="Ishige T."/>
            <person name="Mura K."/>
            <person name="Hori T."/>
            <person name="Tamura T."/>
        </authorList>
    </citation>
    <scope>NUCLEOTIDE SEQUENCE [LARGE SCALE GENOMIC DNA]</scope>
    <source>
        <strain evidence="13 14">Ca-7</strain>
    </source>
</reference>
<evidence type="ECO:0000256" key="4">
    <source>
        <dbReference type="ARBA" id="ARBA00022475"/>
    </source>
</evidence>
<evidence type="ECO:0000256" key="2">
    <source>
        <dbReference type="ARBA" id="ARBA00004266"/>
    </source>
</evidence>
<dbReference type="InterPro" id="IPR000904">
    <property type="entry name" value="Sec7_dom"/>
</dbReference>
<keyword evidence="7" id="KW-0472">Membrane</keyword>
<feature type="compositionally biased region" description="Polar residues" evidence="11">
    <location>
        <begin position="34"/>
        <end position="50"/>
    </location>
</feature>
<feature type="compositionally biased region" description="Acidic residues" evidence="11">
    <location>
        <begin position="24"/>
        <end position="33"/>
    </location>
</feature>
<evidence type="ECO:0000256" key="1">
    <source>
        <dbReference type="ARBA" id="ARBA00004202"/>
    </source>
</evidence>
<dbReference type="Proteomes" id="UP000301737">
    <property type="component" value="Unassembled WGS sequence"/>
</dbReference>
<name>A0A4C2E118_9SACH</name>
<evidence type="ECO:0000256" key="11">
    <source>
        <dbReference type="SAM" id="MobiDB-lite"/>
    </source>
</evidence>
<dbReference type="GO" id="GO:0005886">
    <property type="term" value="C:plasma membrane"/>
    <property type="evidence" value="ECO:0007669"/>
    <property type="project" value="UniProtKB-SubCell"/>
</dbReference>